<feature type="region of interest" description="Disordered" evidence="2">
    <location>
        <begin position="333"/>
        <end position="366"/>
    </location>
</feature>
<protein>
    <submittedName>
        <fullName evidence="3">Uncharacterized protein</fullName>
    </submittedName>
</protein>
<gene>
    <name evidence="3" type="ORF">XA68_13105</name>
</gene>
<feature type="compositionally biased region" description="Basic and acidic residues" evidence="2">
    <location>
        <begin position="340"/>
        <end position="355"/>
    </location>
</feature>
<feature type="region of interest" description="Disordered" evidence="2">
    <location>
        <begin position="1"/>
        <end position="50"/>
    </location>
</feature>
<dbReference type="OrthoDB" id="428895at2759"/>
<dbReference type="PANTHER" id="PTHR12794">
    <property type="entry name" value="GEMIN2"/>
    <property type="match status" value="1"/>
</dbReference>
<organism evidence="3 4">
    <name type="scientific">Ophiocordyceps unilateralis</name>
    <name type="common">Zombie-ant fungus</name>
    <name type="synonym">Torrubia unilateralis</name>
    <dbReference type="NCBI Taxonomy" id="268505"/>
    <lineage>
        <taxon>Eukaryota</taxon>
        <taxon>Fungi</taxon>
        <taxon>Dikarya</taxon>
        <taxon>Ascomycota</taxon>
        <taxon>Pezizomycotina</taxon>
        <taxon>Sordariomycetes</taxon>
        <taxon>Hypocreomycetidae</taxon>
        <taxon>Hypocreales</taxon>
        <taxon>Ophiocordycipitaceae</taxon>
        <taxon>Ophiocordyceps</taxon>
    </lineage>
</organism>
<dbReference type="Proteomes" id="UP000037136">
    <property type="component" value="Unassembled WGS sequence"/>
</dbReference>
<evidence type="ECO:0000256" key="1">
    <source>
        <dbReference type="ARBA" id="ARBA00025758"/>
    </source>
</evidence>
<name>A0A2A9PD62_OPHUN</name>
<evidence type="ECO:0000313" key="4">
    <source>
        <dbReference type="Proteomes" id="UP000037136"/>
    </source>
</evidence>
<dbReference type="EMBL" id="LAZP02000249">
    <property type="protein sequence ID" value="PFH58857.1"/>
    <property type="molecule type" value="Genomic_DNA"/>
</dbReference>
<dbReference type="GO" id="GO:0000387">
    <property type="term" value="P:spliceosomal snRNP assembly"/>
    <property type="evidence" value="ECO:0007669"/>
    <property type="project" value="InterPro"/>
</dbReference>
<reference evidence="3 4" key="1">
    <citation type="journal article" date="2015" name="BMC Genomics">
        <title>Gene expression during zombie ant biting behavior reflects the complexity underlying fungal parasitic behavioral manipulation.</title>
        <authorList>
            <person name="de Bekker C."/>
            <person name="Ohm R.A."/>
            <person name="Loreto R.G."/>
            <person name="Sebastian A."/>
            <person name="Albert I."/>
            <person name="Merrow M."/>
            <person name="Brachmann A."/>
            <person name="Hughes D.P."/>
        </authorList>
    </citation>
    <scope>NUCLEOTIDE SEQUENCE [LARGE SCALE GENOMIC DNA]</scope>
    <source>
        <strain evidence="3 4">SC16a</strain>
    </source>
</reference>
<evidence type="ECO:0000313" key="3">
    <source>
        <dbReference type="EMBL" id="PFH58857.1"/>
    </source>
</evidence>
<accession>A0A2A9PD62</accession>
<dbReference type="Gene3D" id="1.20.58.1070">
    <property type="match status" value="1"/>
</dbReference>
<sequence length="456" mass="49663">MSAAAPKRTLDHNGDLSDGQISDYSDGPNPKRAKRLTGAHPRHHHQSAAIDPTWGQKYVFSGAADVSSIPYGEEADFEDDAEAMAYLRDVRCEANGIAHVKVAPVVEIGPQLPEELCRAHHDDMDNAVEDDGPHEPCNPCAYYEDGAYVAEPEAVQEEDDDDAVDTELREAYFSSLLARYRRLRRVLHARPPPDAASRLPSSRPTCVAPGRHASLPTVRVWPDIMRATDPLPLQLALMSKNTVLCLLRLLLDGPFLRRGRSLTERTSRWLWALLARLPDPGEMDHYGVARVRDLGRRAVLLGTSMADLAALRDQLDDANNDALAACEGGNGCDGDGDSVAVHEHGDPDDGDDRRAGHGPNVEPAADEVLQPPRDETESVEMDLSSDTEHDALQAAKTALLSRLEANSPPKTRPSAAAAAEAAQLAFNTRATLDMLLTVAGDFYGQRDLLDFRDPFG</sequence>
<dbReference type="PANTHER" id="PTHR12794:SF0">
    <property type="entry name" value="GEM-ASSOCIATED PROTEIN 2"/>
    <property type="match status" value="1"/>
</dbReference>
<evidence type="ECO:0000256" key="2">
    <source>
        <dbReference type="SAM" id="MobiDB-lite"/>
    </source>
</evidence>
<proteinExistence type="inferred from homology"/>
<comment type="similarity">
    <text evidence="1">Belongs to the gemin-2 family.</text>
</comment>
<dbReference type="Pfam" id="PF04938">
    <property type="entry name" value="SIP1"/>
    <property type="match status" value="1"/>
</dbReference>
<dbReference type="GO" id="GO:0032797">
    <property type="term" value="C:SMN complex"/>
    <property type="evidence" value="ECO:0007669"/>
    <property type="project" value="TreeGrafter"/>
</dbReference>
<keyword evidence="4" id="KW-1185">Reference proteome</keyword>
<dbReference type="GO" id="GO:0005634">
    <property type="term" value="C:nucleus"/>
    <property type="evidence" value="ECO:0007669"/>
    <property type="project" value="TreeGrafter"/>
</dbReference>
<comment type="caution">
    <text evidence="3">The sequence shown here is derived from an EMBL/GenBank/DDBJ whole genome shotgun (WGS) entry which is preliminary data.</text>
</comment>
<feature type="compositionally biased region" description="Basic residues" evidence="2">
    <location>
        <begin position="31"/>
        <end position="46"/>
    </location>
</feature>
<dbReference type="InterPro" id="IPR035426">
    <property type="entry name" value="Gemin2/Brr1"/>
</dbReference>
<dbReference type="AlphaFoldDB" id="A0A2A9PD62"/>
<reference evidence="3 4" key="2">
    <citation type="journal article" date="2017" name="Sci. Rep.">
        <title>Ant-infecting Ophiocordyceps genomes reveal a high diversity of potential behavioral manipulation genes and a possible major role for enterotoxins.</title>
        <authorList>
            <person name="de Bekker C."/>
            <person name="Ohm R.A."/>
            <person name="Evans H.C."/>
            <person name="Brachmann A."/>
            <person name="Hughes D.P."/>
        </authorList>
    </citation>
    <scope>NUCLEOTIDE SEQUENCE [LARGE SCALE GENOMIC DNA]</scope>
    <source>
        <strain evidence="3 4">SC16a</strain>
    </source>
</reference>